<evidence type="ECO:0000313" key="2">
    <source>
        <dbReference type="EMBL" id="MDA0167309.1"/>
    </source>
</evidence>
<dbReference type="EMBL" id="JAPDOD010000099">
    <property type="protein sequence ID" value="MDA0167309.1"/>
    <property type="molecule type" value="Genomic_DNA"/>
</dbReference>
<feature type="region of interest" description="Disordered" evidence="1">
    <location>
        <begin position="1"/>
        <end position="31"/>
    </location>
</feature>
<sequence length="231" mass="25312">MAEQYKPEDPSGNGHAAGDASANGHATNGTGSFRGPGFGTLMIQMASGPIETPPVASTRAYLRNGLPALYQDGDFGMRFVGALEELLDPIVAVLDGLNYHFDPNFAPPDILELLAAWLGVDLDETQNIKHQREMVMRSAELSRKRGTVKGMELALRLHFPEVPMRIEDNGGVIWHGRPGPKEKPSSSFIVYCDIPVDETVQAAIARCIEQYKPVHSTYRLRVKAAKKKVET</sequence>
<reference evidence="2" key="1">
    <citation type="submission" date="2022-10" db="EMBL/GenBank/DDBJ databases">
        <title>The WGS of Solirubrobacter ginsenosidimutans DSM 21036.</title>
        <authorList>
            <person name="Jiang Z."/>
        </authorList>
    </citation>
    <scope>NUCLEOTIDE SEQUENCE</scope>
    <source>
        <strain evidence="2">DSM 21036</strain>
    </source>
</reference>
<protein>
    <submittedName>
        <fullName evidence="2">Phage tail protein</fullName>
    </submittedName>
</protein>
<name>A0A9X3S606_9ACTN</name>
<evidence type="ECO:0000256" key="1">
    <source>
        <dbReference type="SAM" id="MobiDB-lite"/>
    </source>
</evidence>
<accession>A0A9X3S606</accession>
<gene>
    <name evidence="2" type="ORF">OM076_44020</name>
</gene>
<keyword evidence="3" id="KW-1185">Reference proteome</keyword>
<organism evidence="2 3">
    <name type="scientific">Solirubrobacter ginsenosidimutans</name>
    <dbReference type="NCBI Taxonomy" id="490573"/>
    <lineage>
        <taxon>Bacteria</taxon>
        <taxon>Bacillati</taxon>
        <taxon>Actinomycetota</taxon>
        <taxon>Thermoleophilia</taxon>
        <taxon>Solirubrobacterales</taxon>
        <taxon>Solirubrobacteraceae</taxon>
        <taxon>Solirubrobacter</taxon>
    </lineage>
</organism>
<dbReference type="InterPro" id="IPR011748">
    <property type="entry name" value="Unchr_phage_tail-like"/>
</dbReference>
<dbReference type="RefSeq" id="WP_270046566.1">
    <property type="nucleotide sequence ID" value="NZ_JAPDOD010000099.1"/>
</dbReference>
<dbReference type="NCBIfam" id="TIGR02242">
    <property type="entry name" value="tail_TIGR02242"/>
    <property type="match status" value="1"/>
</dbReference>
<comment type="caution">
    <text evidence="2">The sequence shown here is derived from an EMBL/GenBank/DDBJ whole genome shotgun (WGS) entry which is preliminary data.</text>
</comment>
<dbReference type="InterPro" id="IPR006521">
    <property type="entry name" value="Tail_protein_I"/>
</dbReference>
<dbReference type="AlphaFoldDB" id="A0A9X3S606"/>
<dbReference type="Pfam" id="PF09684">
    <property type="entry name" value="Tail_P2_I"/>
    <property type="match status" value="1"/>
</dbReference>
<dbReference type="Proteomes" id="UP001149140">
    <property type="component" value="Unassembled WGS sequence"/>
</dbReference>
<proteinExistence type="predicted"/>
<evidence type="ECO:0000313" key="3">
    <source>
        <dbReference type="Proteomes" id="UP001149140"/>
    </source>
</evidence>